<reference evidence="1 2" key="1">
    <citation type="submission" date="2020-08" db="EMBL/GenBank/DDBJ databases">
        <title>Genomic Encyclopedia of Type Strains, Phase IV (KMG-IV): sequencing the most valuable type-strain genomes for metagenomic binning, comparative biology and taxonomic classification.</title>
        <authorList>
            <person name="Goeker M."/>
        </authorList>
    </citation>
    <scope>NUCLEOTIDE SEQUENCE [LARGE SCALE GENOMIC DNA]</scope>
    <source>
        <strain evidence="1 2">DSM 17455</strain>
    </source>
</reference>
<evidence type="ECO:0000313" key="2">
    <source>
        <dbReference type="Proteomes" id="UP000587524"/>
    </source>
</evidence>
<proteinExistence type="predicted"/>
<keyword evidence="2" id="KW-1185">Reference proteome</keyword>
<accession>A0ABR6C0R5</accession>
<name>A0ABR6C0R5_9HYPH</name>
<dbReference type="Proteomes" id="UP000587524">
    <property type="component" value="Unassembled WGS sequence"/>
</dbReference>
<gene>
    <name evidence="1" type="ORF">HNQ97_000546</name>
</gene>
<sequence length="66" mass="7134">MAAKDKRYGTVTVRTHTDASHGASGVTFTKAQFYVDDAVFVENESGELVGFFPSVDSVTFKPSEEA</sequence>
<evidence type="ECO:0000313" key="1">
    <source>
        <dbReference type="EMBL" id="MBA9018560.1"/>
    </source>
</evidence>
<comment type="caution">
    <text evidence="1">The sequence shown here is derived from an EMBL/GenBank/DDBJ whole genome shotgun (WGS) entry which is preliminary data.</text>
</comment>
<dbReference type="EMBL" id="JACJHZ010000002">
    <property type="protein sequence ID" value="MBA9018560.1"/>
    <property type="molecule type" value="Genomic_DNA"/>
</dbReference>
<dbReference type="RefSeq" id="WP_182573408.1">
    <property type="nucleotide sequence ID" value="NZ_JACJHY010000002.1"/>
</dbReference>
<protein>
    <submittedName>
        <fullName evidence="1">Uncharacterized protein</fullName>
    </submittedName>
</protein>
<organism evidence="1 2">
    <name type="scientific">Aminobacter ciceronei</name>
    <dbReference type="NCBI Taxonomy" id="150723"/>
    <lineage>
        <taxon>Bacteria</taxon>
        <taxon>Pseudomonadati</taxon>
        <taxon>Pseudomonadota</taxon>
        <taxon>Alphaproteobacteria</taxon>
        <taxon>Hyphomicrobiales</taxon>
        <taxon>Phyllobacteriaceae</taxon>
        <taxon>Aminobacter</taxon>
    </lineage>
</organism>